<reference evidence="3 4" key="1">
    <citation type="submission" date="2019-04" db="EMBL/GenBank/DDBJ databases">
        <title>Streptomyces oryziradicis sp. nov., a novel actinomycete isolated from rhizosphere soil of rice (Oryza sativa L.).</title>
        <authorList>
            <person name="Li C."/>
        </authorList>
    </citation>
    <scope>NUCLEOTIDE SEQUENCE [LARGE SCALE GENOMIC DNA]</scope>
    <source>
        <strain evidence="3 4">NEAU-C40</strain>
    </source>
</reference>
<keyword evidence="2" id="KW-0732">Signal</keyword>
<name>A0A4U0SZ85_9ACTN</name>
<evidence type="ECO:0000256" key="1">
    <source>
        <dbReference type="SAM" id="MobiDB-lite"/>
    </source>
</evidence>
<evidence type="ECO:0000313" key="4">
    <source>
        <dbReference type="Proteomes" id="UP000305778"/>
    </source>
</evidence>
<dbReference type="Proteomes" id="UP000305778">
    <property type="component" value="Unassembled WGS sequence"/>
</dbReference>
<comment type="caution">
    <text evidence="3">The sequence shown here is derived from an EMBL/GenBank/DDBJ whole genome shotgun (WGS) entry which is preliminary data.</text>
</comment>
<dbReference type="PROSITE" id="PS51257">
    <property type="entry name" value="PROKAR_LIPOPROTEIN"/>
    <property type="match status" value="1"/>
</dbReference>
<dbReference type="AlphaFoldDB" id="A0A4U0SZ85"/>
<feature type="compositionally biased region" description="Low complexity" evidence="1">
    <location>
        <begin position="47"/>
        <end position="56"/>
    </location>
</feature>
<organism evidence="3 4">
    <name type="scientific">Actinacidiphila oryziradicis</name>
    <dbReference type="NCBI Taxonomy" id="2571141"/>
    <lineage>
        <taxon>Bacteria</taxon>
        <taxon>Bacillati</taxon>
        <taxon>Actinomycetota</taxon>
        <taxon>Actinomycetes</taxon>
        <taxon>Kitasatosporales</taxon>
        <taxon>Streptomycetaceae</taxon>
        <taxon>Actinacidiphila</taxon>
    </lineage>
</organism>
<feature type="signal peptide" evidence="2">
    <location>
        <begin position="1"/>
        <end position="24"/>
    </location>
</feature>
<feature type="chain" id="PRO_5039190978" evidence="2">
    <location>
        <begin position="25"/>
        <end position="305"/>
    </location>
</feature>
<dbReference type="EMBL" id="SUMC01000001">
    <property type="protein sequence ID" value="TKA13377.1"/>
    <property type="molecule type" value="Genomic_DNA"/>
</dbReference>
<accession>A0A4U0SZ85</accession>
<feature type="region of interest" description="Disordered" evidence="1">
    <location>
        <begin position="27"/>
        <end position="56"/>
    </location>
</feature>
<dbReference type="OrthoDB" id="4205944at2"/>
<evidence type="ECO:0000313" key="3">
    <source>
        <dbReference type="EMBL" id="TKA13377.1"/>
    </source>
</evidence>
<gene>
    <name evidence="3" type="ORF">FCI23_01365</name>
</gene>
<keyword evidence="4" id="KW-1185">Reference proteome</keyword>
<evidence type="ECO:0000256" key="2">
    <source>
        <dbReference type="SAM" id="SignalP"/>
    </source>
</evidence>
<dbReference type="RefSeq" id="WP_136721537.1">
    <property type="nucleotide sequence ID" value="NZ_SUMC01000001.1"/>
</dbReference>
<sequence length="305" mass="31695">MLLENLRKVVLVALLAASLTNLSAACGQQQPATGAPPSDSTGGGPSPSGSRSGSPAERGIEARQVYFDAGVRGAPLVHTVLDDERELARFPGWFAASEPEAARKIAQRAATTDFSRNVLVGWSAPTGCSAATDAALFATGSRLVLGLDQPEPPQECLVSNQVLVVFEVPKDRMPQSPRFDGKEPDPAGPGTTVAFVRLAETGVQPQQAQGGEVTDATRLDAFVAKLPGNGGTTVTKQLSAHPQRSDERRFGYVLSGCKPTGAALLISPGKAPEAIATGDENIRCVRPQQYAAVVGVPSNLVSGTM</sequence>
<proteinExistence type="predicted"/>
<protein>
    <submittedName>
        <fullName evidence="3">Uncharacterized protein</fullName>
    </submittedName>
</protein>